<protein>
    <recommendedName>
        <fullName evidence="3">NADH-quinone oxidoreductase subunit C</fullName>
        <ecNumber evidence="3">7.1.1.-</ecNumber>
    </recommendedName>
    <alternativeName>
        <fullName evidence="3">NADH dehydrogenase I subunit C</fullName>
    </alternativeName>
    <alternativeName>
        <fullName evidence="3">NDH-1 subunit C</fullName>
    </alternativeName>
</protein>
<dbReference type="InterPro" id="IPR010218">
    <property type="entry name" value="NADH_DH_suC"/>
</dbReference>
<comment type="similarity">
    <text evidence="1 3">Belongs to the complex I 30 kDa subunit family.</text>
</comment>
<dbReference type="Gene3D" id="3.30.460.80">
    <property type="entry name" value="NADH:ubiquinone oxidoreductase, 30kDa subunit"/>
    <property type="match status" value="1"/>
</dbReference>
<evidence type="ECO:0000259" key="5">
    <source>
        <dbReference type="Pfam" id="PF00329"/>
    </source>
</evidence>
<evidence type="ECO:0000256" key="1">
    <source>
        <dbReference type="ARBA" id="ARBA00007569"/>
    </source>
</evidence>
<feature type="domain" description="NADH:ubiquinone oxidoreductase 30kDa subunit" evidence="5">
    <location>
        <begin position="203"/>
        <end position="324"/>
    </location>
</feature>
<keyword evidence="2 3" id="KW-0813">Transport</keyword>
<comment type="caution">
    <text evidence="6">The sequence shown here is derived from an EMBL/GenBank/DDBJ whole genome shotgun (WGS) entry which is preliminary data.</text>
</comment>
<sequence>MSDPTDSTRPEKTPASDTPGAGTPTGDDDVDRTGQRAGETDGPSAQAGRQAEQADATAPAGVSGDAIDPSTKVSADPAVTEATKGVHTTGTDADATTATDVTTGERTGTSGGLTPAGTPAAATPVTTRRGMFGSPAGPGDTSGYSGLVSTSTVALPAQRPYGGWFDEVADLLGDSLAEIGLGYDSPAGAIEKVVVSFGEITFHVRREHVVEVCRRLRDEPDLRFELSLGVSGVHYPEDTGRELHAVYHLKSITHSRRVRLEVSVPDADPHIPSTTAVYPTHDWHERETWDFFGIQFDGHPALTRIHMPDDWPGHPQRKDYPLGGIPVEYKGATVPSPDVRRQYT</sequence>
<organism evidence="6 7">
    <name type="scientific">Aquipuribacter hungaricus</name>
    <dbReference type="NCBI Taxonomy" id="545624"/>
    <lineage>
        <taxon>Bacteria</taxon>
        <taxon>Bacillati</taxon>
        <taxon>Actinomycetota</taxon>
        <taxon>Actinomycetes</taxon>
        <taxon>Micrococcales</taxon>
        <taxon>Intrasporangiaceae</taxon>
        <taxon>Aquipuribacter</taxon>
    </lineage>
</organism>
<dbReference type="Proteomes" id="UP001595685">
    <property type="component" value="Unassembled WGS sequence"/>
</dbReference>
<keyword evidence="7" id="KW-1185">Reference proteome</keyword>
<name>A0ABV7WJ95_9MICO</name>
<dbReference type="RefSeq" id="WP_376984264.1">
    <property type="nucleotide sequence ID" value="NZ_JBBEOI010000133.1"/>
</dbReference>
<comment type="catalytic activity">
    <reaction evidence="3">
        <text>a quinone + NADH + 5 H(+)(in) = a quinol + NAD(+) + 4 H(+)(out)</text>
        <dbReference type="Rhea" id="RHEA:57888"/>
        <dbReference type="ChEBI" id="CHEBI:15378"/>
        <dbReference type="ChEBI" id="CHEBI:24646"/>
        <dbReference type="ChEBI" id="CHEBI:57540"/>
        <dbReference type="ChEBI" id="CHEBI:57945"/>
        <dbReference type="ChEBI" id="CHEBI:132124"/>
    </reaction>
</comment>
<proteinExistence type="inferred from homology"/>
<keyword evidence="3" id="KW-0520">NAD</keyword>
<evidence type="ECO:0000313" key="6">
    <source>
        <dbReference type="EMBL" id="MFC3689913.1"/>
    </source>
</evidence>
<keyword evidence="3" id="KW-0874">Quinone</keyword>
<dbReference type="PANTHER" id="PTHR10884:SF14">
    <property type="entry name" value="NADH DEHYDROGENASE [UBIQUINONE] IRON-SULFUR PROTEIN 3, MITOCHONDRIAL"/>
    <property type="match status" value="1"/>
</dbReference>
<reference evidence="7" key="1">
    <citation type="journal article" date="2019" name="Int. J. Syst. Evol. Microbiol.">
        <title>The Global Catalogue of Microorganisms (GCM) 10K type strain sequencing project: providing services to taxonomists for standard genome sequencing and annotation.</title>
        <authorList>
            <consortium name="The Broad Institute Genomics Platform"/>
            <consortium name="The Broad Institute Genome Sequencing Center for Infectious Disease"/>
            <person name="Wu L."/>
            <person name="Ma J."/>
        </authorList>
    </citation>
    <scope>NUCLEOTIDE SEQUENCE [LARGE SCALE GENOMIC DNA]</scope>
    <source>
        <strain evidence="7">NCAIM B.02333</strain>
    </source>
</reference>
<comment type="function">
    <text evidence="3">NDH-1 shuttles electrons from NADH, via FMN and iron-sulfur (Fe-S) centers, to quinones in the respiratory chain. The immediate electron acceptor for the enzyme in this species is believed to be a menaquinone. Couples the redox reaction to proton translocation (for every two electrons transferred, four hydrogen ions are translocated across the cytoplasmic membrane), and thus conserves the redox energy in a proton gradient.</text>
</comment>
<keyword evidence="6" id="KW-0560">Oxidoreductase</keyword>
<dbReference type="SUPFAM" id="SSF143243">
    <property type="entry name" value="Nqo5-like"/>
    <property type="match status" value="1"/>
</dbReference>
<dbReference type="GO" id="GO:0050136">
    <property type="term" value="F:NADH dehydrogenase (quinone) (non-electrogenic) activity"/>
    <property type="evidence" value="ECO:0007669"/>
    <property type="project" value="UniProtKB-EC"/>
</dbReference>
<dbReference type="InterPro" id="IPR037232">
    <property type="entry name" value="NADH_quin_OxRdtase_su_C/D-like"/>
</dbReference>
<keyword evidence="3" id="KW-1278">Translocase</keyword>
<dbReference type="Pfam" id="PF00329">
    <property type="entry name" value="Complex1_30kDa"/>
    <property type="match status" value="1"/>
</dbReference>
<feature type="compositionally biased region" description="Basic and acidic residues" evidence="4">
    <location>
        <begin position="1"/>
        <end position="14"/>
    </location>
</feature>
<accession>A0ABV7WJ95</accession>
<dbReference type="InterPro" id="IPR001268">
    <property type="entry name" value="NADH_UbQ_OxRdtase_30kDa_su"/>
</dbReference>
<evidence type="ECO:0000313" key="7">
    <source>
        <dbReference type="Proteomes" id="UP001595685"/>
    </source>
</evidence>
<evidence type="ECO:0000256" key="2">
    <source>
        <dbReference type="ARBA" id="ARBA00022448"/>
    </source>
</evidence>
<dbReference type="NCBIfam" id="TIGR01961">
    <property type="entry name" value="NuoC_fam"/>
    <property type="match status" value="1"/>
</dbReference>
<evidence type="ECO:0000256" key="3">
    <source>
        <dbReference type="HAMAP-Rule" id="MF_01357"/>
    </source>
</evidence>
<keyword evidence="3" id="KW-0472">Membrane</keyword>
<keyword evidence="3" id="KW-1003">Cell membrane</keyword>
<dbReference type="HAMAP" id="MF_01357">
    <property type="entry name" value="NDH1_NuoC"/>
    <property type="match status" value="1"/>
</dbReference>
<comment type="subunit">
    <text evidence="3">NDH-1 is composed of 14 different subunits. Subunits NuoB, C, D, E, F, and G constitute the peripheral sector of the complex.</text>
</comment>
<gene>
    <name evidence="3" type="primary">nuoC</name>
    <name evidence="6" type="ORF">ACFOLH_16305</name>
</gene>
<dbReference type="EC" id="7.1.1.-" evidence="3"/>
<dbReference type="EMBL" id="JBHRWW010000014">
    <property type="protein sequence ID" value="MFC3689913.1"/>
    <property type="molecule type" value="Genomic_DNA"/>
</dbReference>
<evidence type="ECO:0000256" key="4">
    <source>
        <dbReference type="SAM" id="MobiDB-lite"/>
    </source>
</evidence>
<feature type="region of interest" description="Disordered" evidence="4">
    <location>
        <begin position="1"/>
        <end position="140"/>
    </location>
</feature>
<feature type="compositionally biased region" description="Low complexity" evidence="4">
    <location>
        <begin position="88"/>
        <end position="127"/>
    </location>
</feature>
<dbReference type="PANTHER" id="PTHR10884">
    <property type="entry name" value="NADH DEHYDROGENASE UBIQUINONE IRON-SULFUR PROTEIN 3"/>
    <property type="match status" value="1"/>
</dbReference>
<comment type="subcellular location">
    <subcellularLocation>
        <location evidence="3">Cell membrane</location>
        <topology evidence="3">Peripheral membrane protein</topology>
        <orientation evidence="3">Cytoplasmic side</orientation>
    </subcellularLocation>
</comment>
<dbReference type="NCBIfam" id="NF005856">
    <property type="entry name" value="PRK07785.1"/>
    <property type="match status" value="1"/>
</dbReference>